<evidence type="ECO:0000256" key="8">
    <source>
        <dbReference type="HAMAP-Rule" id="MF_01815"/>
    </source>
</evidence>
<keyword evidence="8 11" id="KW-0012">Acyltransferase</keyword>
<comment type="domain">
    <text evidence="8">The last Arg residue of the ACP-binding site is essential for the weak association between ACP/AcpP and FabH.</text>
</comment>
<dbReference type="SUPFAM" id="SSF53901">
    <property type="entry name" value="Thiolase-like"/>
    <property type="match status" value="1"/>
</dbReference>
<name>A0A5C6E8S0_9BACT</name>
<keyword evidence="2 8" id="KW-0444">Lipid biosynthesis</keyword>
<dbReference type="UniPathway" id="UPA00094"/>
<comment type="similarity">
    <text evidence="1 8">Belongs to the thiolase-like superfamily. FabH family.</text>
</comment>
<evidence type="ECO:0000259" key="9">
    <source>
        <dbReference type="Pfam" id="PF08541"/>
    </source>
</evidence>
<reference evidence="11 12" key="1">
    <citation type="submission" date="2019-02" db="EMBL/GenBank/DDBJ databases">
        <title>Deep-cultivation of Planctomycetes and their phenomic and genomic characterization uncovers novel biology.</title>
        <authorList>
            <person name="Wiegand S."/>
            <person name="Jogler M."/>
            <person name="Boedeker C."/>
            <person name="Pinto D."/>
            <person name="Vollmers J."/>
            <person name="Rivas-Marin E."/>
            <person name="Kohn T."/>
            <person name="Peeters S.H."/>
            <person name="Heuer A."/>
            <person name="Rast P."/>
            <person name="Oberbeckmann S."/>
            <person name="Bunk B."/>
            <person name="Jeske O."/>
            <person name="Meyerdierks A."/>
            <person name="Storesund J.E."/>
            <person name="Kallscheuer N."/>
            <person name="Luecker S."/>
            <person name="Lage O.M."/>
            <person name="Pohl T."/>
            <person name="Merkel B.J."/>
            <person name="Hornburger P."/>
            <person name="Mueller R.-W."/>
            <person name="Bruemmer F."/>
            <person name="Labrenz M."/>
            <person name="Spormann A.M."/>
            <person name="Op Den Camp H."/>
            <person name="Overmann J."/>
            <person name="Amann R."/>
            <person name="Jetten M.S.M."/>
            <person name="Mascher T."/>
            <person name="Medema M.H."/>
            <person name="Devos D.P."/>
            <person name="Kaster A.-K."/>
            <person name="Ovreas L."/>
            <person name="Rohde M."/>
            <person name="Galperin M.Y."/>
            <person name="Jogler C."/>
        </authorList>
    </citation>
    <scope>NUCLEOTIDE SEQUENCE [LARGE SCALE GENOMIC DNA]</scope>
    <source>
        <strain evidence="11 12">Q31b</strain>
    </source>
</reference>
<dbReference type="InterPro" id="IPR013747">
    <property type="entry name" value="ACP_syn_III_C"/>
</dbReference>
<dbReference type="GO" id="GO:0004315">
    <property type="term" value="F:3-oxoacyl-[acyl-carrier-protein] synthase activity"/>
    <property type="evidence" value="ECO:0007669"/>
    <property type="project" value="InterPro"/>
</dbReference>
<keyword evidence="6 8" id="KW-0275">Fatty acid biosynthesis</keyword>
<dbReference type="GO" id="GO:0005737">
    <property type="term" value="C:cytoplasm"/>
    <property type="evidence" value="ECO:0007669"/>
    <property type="project" value="UniProtKB-SubCell"/>
</dbReference>
<proteinExistence type="inferred from homology"/>
<feature type="domain" description="Beta-ketoacyl-[acyl-carrier-protein] synthase III C-terminal" evidence="9">
    <location>
        <begin position="250"/>
        <end position="339"/>
    </location>
</feature>
<evidence type="ECO:0000256" key="1">
    <source>
        <dbReference type="ARBA" id="ARBA00008642"/>
    </source>
</evidence>
<keyword evidence="8" id="KW-0963">Cytoplasm</keyword>
<dbReference type="InterPro" id="IPR013751">
    <property type="entry name" value="ACP_syn_III_N"/>
</dbReference>
<comment type="caution">
    <text evidence="11">The sequence shown here is derived from an EMBL/GenBank/DDBJ whole genome shotgun (WGS) entry which is preliminary data.</text>
</comment>
<comment type="catalytic activity">
    <reaction evidence="8">
        <text>malonyl-[ACP] + acetyl-CoA + H(+) = 3-oxobutanoyl-[ACP] + CO2 + CoA</text>
        <dbReference type="Rhea" id="RHEA:12080"/>
        <dbReference type="Rhea" id="RHEA-COMP:9623"/>
        <dbReference type="Rhea" id="RHEA-COMP:9625"/>
        <dbReference type="ChEBI" id="CHEBI:15378"/>
        <dbReference type="ChEBI" id="CHEBI:16526"/>
        <dbReference type="ChEBI" id="CHEBI:57287"/>
        <dbReference type="ChEBI" id="CHEBI:57288"/>
        <dbReference type="ChEBI" id="CHEBI:78449"/>
        <dbReference type="ChEBI" id="CHEBI:78450"/>
        <dbReference type="EC" id="2.3.1.180"/>
    </reaction>
</comment>
<dbReference type="Pfam" id="PF08545">
    <property type="entry name" value="ACP_syn_III"/>
    <property type="match status" value="1"/>
</dbReference>
<evidence type="ECO:0000256" key="4">
    <source>
        <dbReference type="ARBA" id="ARBA00022832"/>
    </source>
</evidence>
<dbReference type="NCBIfam" id="NF006829">
    <property type="entry name" value="PRK09352.1"/>
    <property type="match status" value="1"/>
</dbReference>
<sequence length="339" mass="35779">MGRIGGIQIAGIGSYVPTKVVTNEDLAALGCDSDWIVRRTGIKERRHAAADEFTSDMCYEAAIKCLQSAGTTAAEVDLVLVATMTPDYPSPSTACYLQNRLGAVAPAMDLNAACAGFMYALLTAGQFVAAGNSQCALVVGTDLMSRSVDPNDVKTYPLFGDGAGAVIITPSSKSPGPDSNLAKGNASEIVSYQLCSEGWGADMLRVSAGGTRRPLTPEAYARGEQYLAMDGRGVFKWAVRVIDESIEQVLEDAGVCADDLKLVVMHQANERILDSAVAGLKLPSEKVLMNLDRYGNTSAASIPLVLDEAMQAGRIERGDLVLLCGFGAGLSWGTALLRW</sequence>
<dbReference type="PANTHER" id="PTHR43091:SF1">
    <property type="entry name" value="BETA-KETOACYL-[ACYL-CARRIER-PROTEIN] SYNTHASE III, CHLOROPLASTIC"/>
    <property type="match status" value="1"/>
</dbReference>
<evidence type="ECO:0000313" key="12">
    <source>
        <dbReference type="Proteomes" id="UP000315471"/>
    </source>
</evidence>
<protein>
    <recommendedName>
        <fullName evidence="8">Beta-ketoacyl-[acyl-carrier-protein] synthase III</fullName>
        <shortName evidence="8">Beta-ketoacyl-ACP synthase III</shortName>
        <shortName evidence="8">KAS III</shortName>
        <ecNumber evidence="8">2.3.1.180</ecNumber>
    </recommendedName>
    <alternativeName>
        <fullName evidence="8">3-oxoacyl-[acyl-carrier-protein] synthase 3</fullName>
    </alternativeName>
    <alternativeName>
        <fullName evidence="8">3-oxoacyl-[acyl-carrier-protein] synthase III</fullName>
    </alternativeName>
</protein>
<dbReference type="GO" id="GO:0033818">
    <property type="term" value="F:beta-ketoacyl-acyl-carrier-protein synthase III activity"/>
    <property type="evidence" value="ECO:0007669"/>
    <property type="project" value="UniProtKB-UniRule"/>
</dbReference>
<feature type="domain" description="Beta-ketoacyl-[acyl-carrier-protein] synthase III N-terminal" evidence="10">
    <location>
        <begin position="108"/>
        <end position="174"/>
    </location>
</feature>
<evidence type="ECO:0000256" key="5">
    <source>
        <dbReference type="ARBA" id="ARBA00023098"/>
    </source>
</evidence>
<feature type="active site" evidence="8">
    <location>
        <position position="114"/>
    </location>
</feature>
<keyword evidence="4 8" id="KW-0276">Fatty acid metabolism</keyword>
<comment type="function">
    <text evidence="8">Catalyzes the condensation reaction of fatty acid synthesis by the addition to an acyl acceptor of two carbons from malonyl-ACP. Catalyzes the first condensation reaction which initiates fatty acid synthesis and may therefore play a role in governing the total rate of fatty acid production. Possesses both acetoacetyl-ACP synthase and acetyl transacylase activities. Its substrate specificity determines the biosynthesis of branched-chain and/or straight-chain of fatty acids.</text>
</comment>
<dbReference type="PANTHER" id="PTHR43091">
    <property type="entry name" value="3-OXOACYL-[ACYL-CARRIER-PROTEIN] SYNTHASE"/>
    <property type="match status" value="1"/>
</dbReference>
<dbReference type="CDD" id="cd00830">
    <property type="entry name" value="KAS_III"/>
    <property type="match status" value="1"/>
</dbReference>
<dbReference type="EMBL" id="SJPY01000002">
    <property type="protein sequence ID" value="TWU43836.1"/>
    <property type="molecule type" value="Genomic_DNA"/>
</dbReference>
<evidence type="ECO:0000256" key="3">
    <source>
        <dbReference type="ARBA" id="ARBA00022679"/>
    </source>
</evidence>
<comment type="subunit">
    <text evidence="8">Homodimer.</text>
</comment>
<dbReference type="AlphaFoldDB" id="A0A5C6E8S0"/>
<evidence type="ECO:0000256" key="7">
    <source>
        <dbReference type="ARBA" id="ARBA00023268"/>
    </source>
</evidence>
<dbReference type="EC" id="2.3.1.180" evidence="8"/>
<evidence type="ECO:0000259" key="10">
    <source>
        <dbReference type="Pfam" id="PF08545"/>
    </source>
</evidence>
<keyword evidence="12" id="KW-1185">Reference proteome</keyword>
<comment type="pathway">
    <text evidence="8">Lipid metabolism; fatty acid biosynthesis.</text>
</comment>
<dbReference type="OrthoDB" id="9815506at2"/>
<dbReference type="Gene3D" id="3.40.47.10">
    <property type="match status" value="1"/>
</dbReference>
<feature type="active site" evidence="8">
    <location>
        <position position="296"/>
    </location>
</feature>
<feature type="active site" evidence="8">
    <location>
        <position position="266"/>
    </location>
</feature>
<dbReference type="NCBIfam" id="TIGR00747">
    <property type="entry name" value="fabH"/>
    <property type="match status" value="1"/>
</dbReference>
<dbReference type="Proteomes" id="UP000315471">
    <property type="component" value="Unassembled WGS sequence"/>
</dbReference>
<organism evidence="11 12">
    <name type="scientific">Novipirellula aureliae</name>
    <dbReference type="NCBI Taxonomy" id="2527966"/>
    <lineage>
        <taxon>Bacteria</taxon>
        <taxon>Pseudomonadati</taxon>
        <taxon>Planctomycetota</taxon>
        <taxon>Planctomycetia</taxon>
        <taxon>Pirellulales</taxon>
        <taxon>Pirellulaceae</taxon>
        <taxon>Novipirellula</taxon>
    </lineage>
</organism>
<dbReference type="HAMAP" id="MF_01815">
    <property type="entry name" value="FabH"/>
    <property type="match status" value="1"/>
</dbReference>
<dbReference type="InterPro" id="IPR004655">
    <property type="entry name" value="FabH"/>
</dbReference>
<keyword evidence="5 8" id="KW-0443">Lipid metabolism</keyword>
<evidence type="ECO:0000256" key="2">
    <source>
        <dbReference type="ARBA" id="ARBA00022516"/>
    </source>
</evidence>
<evidence type="ECO:0000256" key="6">
    <source>
        <dbReference type="ARBA" id="ARBA00023160"/>
    </source>
</evidence>
<comment type="subcellular location">
    <subcellularLocation>
        <location evidence="8">Cytoplasm</location>
    </subcellularLocation>
</comment>
<dbReference type="GO" id="GO:0006633">
    <property type="term" value="P:fatty acid biosynthetic process"/>
    <property type="evidence" value="ECO:0007669"/>
    <property type="project" value="UniProtKB-UniRule"/>
</dbReference>
<keyword evidence="3 8" id="KW-0808">Transferase</keyword>
<gene>
    <name evidence="11" type="primary">fabH_2</name>
    <name evidence="8" type="synonym">fabH</name>
    <name evidence="11" type="ORF">Q31b_13680</name>
</gene>
<feature type="region of interest" description="ACP-binding" evidence="8">
    <location>
        <begin position="267"/>
        <end position="271"/>
    </location>
</feature>
<evidence type="ECO:0000313" key="11">
    <source>
        <dbReference type="EMBL" id="TWU43836.1"/>
    </source>
</evidence>
<dbReference type="Pfam" id="PF08541">
    <property type="entry name" value="ACP_syn_III_C"/>
    <property type="match status" value="1"/>
</dbReference>
<accession>A0A5C6E8S0</accession>
<dbReference type="InterPro" id="IPR016039">
    <property type="entry name" value="Thiolase-like"/>
</dbReference>
<keyword evidence="7 8" id="KW-0511">Multifunctional enzyme</keyword>